<evidence type="ECO:0000313" key="1">
    <source>
        <dbReference type="EMBL" id="RSH86116.1"/>
    </source>
</evidence>
<dbReference type="PANTHER" id="PTHR21310">
    <property type="entry name" value="AMINOGLYCOSIDE PHOSPHOTRANSFERASE-RELATED-RELATED"/>
    <property type="match status" value="1"/>
</dbReference>
<accession>A0A427Y4V0</accession>
<dbReference type="RefSeq" id="XP_028478901.1">
    <property type="nucleotide sequence ID" value="XM_028619929.1"/>
</dbReference>
<dbReference type="PANTHER" id="PTHR21310:SF15">
    <property type="entry name" value="AMINOGLYCOSIDE PHOSPHOTRANSFERASE DOMAIN-CONTAINING PROTEIN"/>
    <property type="match status" value="1"/>
</dbReference>
<keyword evidence="2" id="KW-1185">Reference proteome</keyword>
<name>A0A427Y4V0_9TREE</name>
<dbReference type="AlphaFoldDB" id="A0A427Y4V0"/>
<dbReference type="InterPro" id="IPR011009">
    <property type="entry name" value="Kinase-like_dom_sf"/>
</dbReference>
<dbReference type="EMBL" id="RSCE01000002">
    <property type="protein sequence ID" value="RSH86116.1"/>
    <property type="molecule type" value="Genomic_DNA"/>
</dbReference>
<dbReference type="InterPro" id="IPR051678">
    <property type="entry name" value="AGP_Transferase"/>
</dbReference>
<proteinExistence type="predicted"/>
<gene>
    <name evidence="1" type="ORF">EHS24_004341</name>
</gene>
<comment type="caution">
    <text evidence="1">The sequence shown here is derived from an EMBL/GenBank/DDBJ whole genome shotgun (WGS) entry which is preliminary data.</text>
</comment>
<dbReference type="SUPFAM" id="SSF56112">
    <property type="entry name" value="Protein kinase-like (PK-like)"/>
    <property type="match status" value="1"/>
</dbReference>
<protein>
    <submittedName>
        <fullName evidence="1">Uncharacterized protein</fullName>
    </submittedName>
</protein>
<reference evidence="1 2" key="1">
    <citation type="submission" date="2018-11" db="EMBL/GenBank/DDBJ databases">
        <title>Genome sequence of Apiotrichum porosum DSM 27194.</title>
        <authorList>
            <person name="Aliyu H."/>
            <person name="Gorte O."/>
            <person name="Ochsenreither K."/>
        </authorList>
    </citation>
    <scope>NUCLEOTIDE SEQUENCE [LARGE SCALE GENOMIC DNA]</scope>
    <source>
        <strain evidence="1 2">DSM 27194</strain>
    </source>
</reference>
<evidence type="ECO:0000313" key="2">
    <source>
        <dbReference type="Proteomes" id="UP000279236"/>
    </source>
</evidence>
<dbReference type="Proteomes" id="UP000279236">
    <property type="component" value="Unassembled WGS sequence"/>
</dbReference>
<dbReference type="GeneID" id="39588884"/>
<organism evidence="1 2">
    <name type="scientific">Apiotrichum porosum</name>
    <dbReference type="NCBI Taxonomy" id="105984"/>
    <lineage>
        <taxon>Eukaryota</taxon>
        <taxon>Fungi</taxon>
        <taxon>Dikarya</taxon>
        <taxon>Basidiomycota</taxon>
        <taxon>Agaricomycotina</taxon>
        <taxon>Tremellomycetes</taxon>
        <taxon>Trichosporonales</taxon>
        <taxon>Trichosporonaceae</taxon>
        <taxon>Apiotrichum</taxon>
    </lineage>
</organism>
<sequence length="340" mass="38265">MPTCESFGCDDEGCYKDEYGDYYCPDHWLPGSEEERHLAKMFAGCVVWAPVIRDIAVAPMKQDALALNPQASTCTVQLPQPSDFVDLYQHFMVGAFNINVPITFDTGERWLARVGQGVSYSEDPNSERRRARRESEFQTLKVLHEVAPSFIPRVWKPERTAAHQICPEYYFMEYIDGQPTKDSEGLLVRPHYVCDIRGWNRATIRDLAAFAVQASAVSFTGIGSLVPPEQDDPSALPHVGRLHVPRISYKLKEGSYLSTAELFYAMIDRSLGHFSKQTGIETAKKNLGKILECLDIRDMISMCPALLEEGPTYLKHADLKPNVFLLKPDGSLAGIIDWEL</sequence>